<sequence>MLGAERPYPAVEPDARGRSRAADILPPAHFLSGYRTLLMQSGTSSDSVRPILLSGVLTAVFSLLSYAALAWKLRQHAAQA</sequence>
<dbReference type="EMBL" id="OX458333">
    <property type="protein sequence ID" value="CAI8727443.1"/>
    <property type="molecule type" value="Genomic_DNA"/>
</dbReference>
<gene>
    <name evidence="3" type="ORF">MSZNOR_0211</name>
</gene>
<evidence type="ECO:0000256" key="2">
    <source>
        <dbReference type="SAM" id="Phobius"/>
    </source>
</evidence>
<protein>
    <submittedName>
        <fullName evidence="3">Uncharacterized protein</fullName>
    </submittedName>
</protein>
<reference evidence="3 4" key="1">
    <citation type="submission" date="2023-03" db="EMBL/GenBank/DDBJ databases">
        <authorList>
            <person name="Pearce D."/>
        </authorList>
    </citation>
    <scope>NUCLEOTIDE SEQUENCE [LARGE SCALE GENOMIC DNA]</scope>
    <source>
        <strain evidence="3">Msz</strain>
    </source>
</reference>
<dbReference type="Proteomes" id="UP001162030">
    <property type="component" value="Chromosome"/>
</dbReference>
<keyword evidence="2" id="KW-0812">Transmembrane</keyword>
<feature type="transmembrane region" description="Helical" evidence="2">
    <location>
        <begin position="51"/>
        <end position="71"/>
    </location>
</feature>
<keyword evidence="4" id="KW-1185">Reference proteome</keyword>
<keyword evidence="2" id="KW-0472">Membrane</keyword>
<proteinExistence type="predicted"/>
<evidence type="ECO:0000313" key="3">
    <source>
        <dbReference type="EMBL" id="CAI8727443.1"/>
    </source>
</evidence>
<accession>A0ABN8X027</accession>
<evidence type="ECO:0000256" key="1">
    <source>
        <dbReference type="SAM" id="MobiDB-lite"/>
    </source>
</evidence>
<evidence type="ECO:0000313" key="4">
    <source>
        <dbReference type="Proteomes" id="UP001162030"/>
    </source>
</evidence>
<feature type="region of interest" description="Disordered" evidence="1">
    <location>
        <begin position="1"/>
        <end position="20"/>
    </location>
</feature>
<name>A0ABN8X027_9GAMM</name>
<organism evidence="3 4">
    <name type="scientific">Methylocaldum szegediense</name>
    <dbReference type="NCBI Taxonomy" id="73780"/>
    <lineage>
        <taxon>Bacteria</taxon>
        <taxon>Pseudomonadati</taxon>
        <taxon>Pseudomonadota</taxon>
        <taxon>Gammaproteobacteria</taxon>
        <taxon>Methylococcales</taxon>
        <taxon>Methylococcaceae</taxon>
        <taxon>Methylocaldum</taxon>
    </lineage>
</organism>
<keyword evidence="2" id="KW-1133">Transmembrane helix</keyword>